<evidence type="ECO:0000313" key="2">
    <source>
        <dbReference type="Proteomes" id="UP000054408"/>
    </source>
</evidence>
<dbReference type="GeneID" id="25569229"/>
<name>A0A0L0DW66_THETB</name>
<keyword evidence="2" id="KW-1185">Reference proteome</keyword>
<dbReference type="AlphaFoldDB" id="A0A0L0DW66"/>
<proteinExistence type="predicted"/>
<gene>
    <name evidence="1" type="ORF">AMSG_11191</name>
</gene>
<reference evidence="1 2" key="1">
    <citation type="submission" date="2010-05" db="EMBL/GenBank/DDBJ databases">
        <title>The Genome Sequence of Thecamonas trahens ATCC 50062.</title>
        <authorList>
            <consortium name="The Broad Institute Genome Sequencing Platform"/>
            <person name="Russ C."/>
            <person name="Cuomo C."/>
            <person name="Shea T."/>
            <person name="Young S.K."/>
            <person name="Zeng Q."/>
            <person name="Koehrsen M."/>
            <person name="Haas B."/>
            <person name="Borodovsky M."/>
            <person name="Guigo R."/>
            <person name="Alvarado L."/>
            <person name="Berlin A."/>
            <person name="Bochicchio J."/>
            <person name="Borenstein D."/>
            <person name="Chapman S."/>
            <person name="Chen Z."/>
            <person name="Freedman E."/>
            <person name="Gellesch M."/>
            <person name="Goldberg J."/>
            <person name="Griggs A."/>
            <person name="Gujja S."/>
            <person name="Heilman E."/>
            <person name="Heiman D."/>
            <person name="Hepburn T."/>
            <person name="Howarth C."/>
            <person name="Jen D."/>
            <person name="Larson L."/>
            <person name="Mehta T."/>
            <person name="Park D."/>
            <person name="Pearson M."/>
            <person name="Roberts A."/>
            <person name="Saif S."/>
            <person name="Shenoy N."/>
            <person name="Sisk P."/>
            <person name="Stolte C."/>
            <person name="Sykes S."/>
            <person name="Thomson T."/>
            <person name="Walk T."/>
            <person name="White J."/>
            <person name="Yandava C."/>
            <person name="Burger G."/>
            <person name="Gray M.W."/>
            <person name="Holland P.W.H."/>
            <person name="King N."/>
            <person name="Lang F.B.F."/>
            <person name="Roger A.J."/>
            <person name="Ruiz-Trillo I."/>
            <person name="Lander E."/>
            <person name="Nusbaum C."/>
        </authorList>
    </citation>
    <scope>NUCLEOTIDE SEQUENCE [LARGE SCALE GENOMIC DNA]</scope>
    <source>
        <strain evidence="1 2">ATCC 50062</strain>
    </source>
</reference>
<dbReference type="OrthoDB" id="69177at2759"/>
<feature type="non-terminal residue" evidence="1">
    <location>
        <position position="1"/>
    </location>
</feature>
<organism evidence="1 2">
    <name type="scientific">Thecamonas trahens ATCC 50062</name>
    <dbReference type="NCBI Taxonomy" id="461836"/>
    <lineage>
        <taxon>Eukaryota</taxon>
        <taxon>Apusozoa</taxon>
        <taxon>Apusomonadida</taxon>
        <taxon>Apusomonadidae</taxon>
        <taxon>Thecamonas</taxon>
    </lineage>
</organism>
<dbReference type="EMBL" id="GL349504">
    <property type="protein sequence ID" value="KNC55763.1"/>
    <property type="molecule type" value="Genomic_DNA"/>
</dbReference>
<dbReference type="Proteomes" id="UP000054408">
    <property type="component" value="Unassembled WGS sequence"/>
</dbReference>
<evidence type="ECO:0000313" key="1">
    <source>
        <dbReference type="EMBL" id="KNC55763.1"/>
    </source>
</evidence>
<dbReference type="eggNOG" id="ENOG502S5SS">
    <property type="taxonomic scope" value="Eukaryota"/>
</dbReference>
<accession>A0A0L0DW66</accession>
<protein>
    <submittedName>
        <fullName evidence="1">Uncharacterized protein</fullName>
    </submittedName>
</protein>
<sequence length="336" mass="36058">ICAGNDGEAQQRMAIALHLDNAPVAVFDSAYDASVEPERLLADAVEVFVDESFFIAADAAPRVWLEAFAKHVFNAHTARAGLRPGIDYDPAASGAEWWVQIRHPPSPDRSACRHDEPDNSIGFHHDKDEELIDAGIPLNLTPHLSTVTYVSDAGAPTLVLPIACPPDYGEEDSVYGAYASGWAVYPHARQHMVFDGRLLHGVPADMVPSTAPASTRCTILVNIWLDYTPTGLRALPQDAVDALDLLSVDDGPTLALGEATPATDLVLASVADLQTRSYTHGNTGTEHTLTLSLPAELPPEPTPRALHFVGSDLAPFCTYAATPADEARPSKRQHLP</sequence>
<dbReference type="RefSeq" id="XP_013752847.1">
    <property type="nucleotide sequence ID" value="XM_013897393.1"/>
</dbReference>